<evidence type="ECO:0000256" key="2">
    <source>
        <dbReference type="ARBA" id="ARBA00023002"/>
    </source>
</evidence>
<evidence type="ECO:0000259" key="3">
    <source>
        <dbReference type="SMART" id="SM00822"/>
    </source>
</evidence>
<dbReference type="Pfam" id="PF13561">
    <property type="entry name" value="adh_short_C2"/>
    <property type="match status" value="1"/>
</dbReference>
<dbReference type="InterPro" id="IPR036291">
    <property type="entry name" value="NAD(P)-bd_dom_sf"/>
</dbReference>
<evidence type="ECO:0000313" key="5">
    <source>
        <dbReference type="Proteomes" id="UP000186040"/>
    </source>
</evidence>
<organism evidence="4 5">
    <name type="scientific">Actinokineospora bangkokensis</name>
    <dbReference type="NCBI Taxonomy" id="1193682"/>
    <lineage>
        <taxon>Bacteria</taxon>
        <taxon>Bacillati</taxon>
        <taxon>Actinomycetota</taxon>
        <taxon>Actinomycetes</taxon>
        <taxon>Pseudonocardiales</taxon>
        <taxon>Pseudonocardiaceae</taxon>
        <taxon>Actinokineospora</taxon>
    </lineage>
</organism>
<dbReference type="InterPro" id="IPR051122">
    <property type="entry name" value="SDR_DHRS6-like"/>
</dbReference>
<dbReference type="STRING" id="1193682.BJP25_13585"/>
<dbReference type="PANTHER" id="PTHR43477">
    <property type="entry name" value="DIHYDROANTICAPSIN 7-DEHYDROGENASE"/>
    <property type="match status" value="1"/>
</dbReference>
<sequence>MGTLVDKHILIVGGSSGIAARVAEDAAAAGAHVVVAGRDPSRISAGGVTTARVDLTDEASIAALAATLERVDHLVVAGAAHANGPVAGLDRDAVHRAFDVKVIGPVLLVKHLGAKLAAGGSVVLFSGVAASRPAPGLSMMAVTNAAVSTLVAALALELAPVRVNAVSPGIVDSGAWDARPDKDDFLAGVAGSLPAGRVGTTADVSAAVLALLTNGFITGTTVHVDGGGSLV</sequence>
<dbReference type="Proteomes" id="UP000186040">
    <property type="component" value="Unassembled WGS sequence"/>
</dbReference>
<feature type="domain" description="Ketoreductase" evidence="3">
    <location>
        <begin position="7"/>
        <end position="179"/>
    </location>
</feature>
<evidence type="ECO:0000256" key="1">
    <source>
        <dbReference type="ARBA" id="ARBA00006484"/>
    </source>
</evidence>
<keyword evidence="5" id="KW-1185">Reference proteome</keyword>
<dbReference type="EMBL" id="MKQR01000008">
    <property type="protein sequence ID" value="OLR94004.1"/>
    <property type="molecule type" value="Genomic_DNA"/>
</dbReference>
<dbReference type="Gene3D" id="3.40.50.720">
    <property type="entry name" value="NAD(P)-binding Rossmann-like Domain"/>
    <property type="match status" value="1"/>
</dbReference>
<dbReference type="RefSeq" id="WP_075974213.1">
    <property type="nucleotide sequence ID" value="NZ_MKQR01000008.1"/>
</dbReference>
<name>A0A1Q9LPT7_9PSEU</name>
<dbReference type="SUPFAM" id="SSF51735">
    <property type="entry name" value="NAD(P)-binding Rossmann-fold domains"/>
    <property type="match status" value="1"/>
</dbReference>
<reference evidence="4 5" key="1">
    <citation type="submission" date="2016-10" db="EMBL/GenBank/DDBJ databases">
        <title>The Draft Genome Sequence of Actinokineospora bangkokensis 44EHWT reveals the biosynthetic pathway of antifungal compounds Thailandins with unusual extender unit butylmalonyl-CoA.</title>
        <authorList>
            <person name="Greule A."/>
            <person name="Intra B."/>
            <person name="Flemming S."/>
            <person name="Rommel M.G."/>
            <person name="Panbangred W."/>
            <person name="Bechthold A."/>
        </authorList>
    </citation>
    <scope>NUCLEOTIDE SEQUENCE [LARGE SCALE GENOMIC DNA]</scope>
    <source>
        <strain evidence="4 5">44EHW</strain>
    </source>
</reference>
<dbReference type="InterPro" id="IPR002347">
    <property type="entry name" value="SDR_fam"/>
</dbReference>
<dbReference type="AlphaFoldDB" id="A0A1Q9LPT7"/>
<keyword evidence="2" id="KW-0560">Oxidoreductase</keyword>
<comment type="similarity">
    <text evidence="1">Belongs to the short-chain dehydrogenases/reductases (SDR) family.</text>
</comment>
<dbReference type="PANTHER" id="PTHR43477:SF1">
    <property type="entry name" value="DIHYDROANTICAPSIN 7-DEHYDROGENASE"/>
    <property type="match status" value="1"/>
</dbReference>
<dbReference type="InterPro" id="IPR057326">
    <property type="entry name" value="KR_dom"/>
</dbReference>
<dbReference type="SMART" id="SM00822">
    <property type="entry name" value="PKS_KR"/>
    <property type="match status" value="1"/>
</dbReference>
<evidence type="ECO:0000313" key="4">
    <source>
        <dbReference type="EMBL" id="OLR94004.1"/>
    </source>
</evidence>
<accession>A0A1Q9LPT7</accession>
<dbReference type="PRINTS" id="PR00081">
    <property type="entry name" value="GDHRDH"/>
</dbReference>
<comment type="caution">
    <text evidence="4">The sequence shown here is derived from an EMBL/GenBank/DDBJ whole genome shotgun (WGS) entry which is preliminary data.</text>
</comment>
<gene>
    <name evidence="4" type="ORF">BJP25_13585</name>
</gene>
<protein>
    <submittedName>
        <fullName evidence="4">Short-chain dehydrogenase</fullName>
    </submittedName>
</protein>
<dbReference type="OrthoDB" id="9806974at2"/>
<proteinExistence type="inferred from homology"/>
<dbReference type="GO" id="GO:0016491">
    <property type="term" value="F:oxidoreductase activity"/>
    <property type="evidence" value="ECO:0007669"/>
    <property type="project" value="UniProtKB-KW"/>
</dbReference>